<feature type="compositionally biased region" description="Polar residues" evidence="7">
    <location>
        <begin position="1"/>
        <end position="16"/>
    </location>
</feature>
<evidence type="ECO:0000313" key="9">
    <source>
        <dbReference type="Proteomes" id="UP000553756"/>
    </source>
</evidence>
<dbReference type="InterPro" id="IPR002781">
    <property type="entry name" value="TM_pro_TauE-like"/>
</dbReference>
<keyword evidence="4 6" id="KW-1133">Transmembrane helix</keyword>
<dbReference type="InterPro" id="IPR051598">
    <property type="entry name" value="TSUP/Inactive_protease-like"/>
</dbReference>
<evidence type="ECO:0000256" key="3">
    <source>
        <dbReference type="ARBA" id="ARBA00022692"/>
    </source>
</evidence>
<dbReference type="Pfam" id="PF01925">
    <property type="entry name" value="TauE"/>
    <property type="match status" value="1"/>
</dbReference>
<organism evidence="8 9">
    <name type="scientific">Bifidobacterium panos</name>
    <dbReference type="NCBI Taxonomy" id="2675321"/>
    <lineage>
        <taxon>Bacteria</taxon>
        <taxon>Bacillati</taxon>
        <taxon>Actinomycetota</taxon>
        <taxon>Actinomycetes</taxon>
        <taxon>Bifidobacteriales</taxon>
        <taxon>Bifidobacteriaceae</taxon>
        <taxon>Bifidobacterium</taxon>
    </lineage>
</organism>
<feature type="transmembrane region" description="Helical" evidence="6">
    <location>
        <begin position="256"/>
        <end position="278"/>
    </location>
</feature>
<evidence type="ECO:0000256" key="1">
    <source>
        <dbReference type="ARBA" id="ARBA00004141"/>
    </source>
</evidence>
<reference evidence="8 9" key="1">
    <citation type="submission" date="2020-02" db="EMBL/GenBank/DDBJ databases">
        <title>Characterization of phylogenetic diversity of novel bifidobacterial species isolated in Czech ZOOs.</title>
        <authorList>
            <person name="Lugli G.A."/>
            <person name="Vera N.B."/>
            <person name="Ventura M."/>
        </authorList>
    </citation>
    <scope>NUCLEOTIDE SEQUENCE [LARGE SCALE GENOMIC DNA]</scope>
    <source>
        <strain evidence="8 9">DSM 109963</strain>
    </source>
</reference>
<feature type="transmembrane region" description="Helical" evidence="6">
    <location>
        <begin position="121"/>
        <end position="141"/>
    </location>
</feature>
<feature type="transmembrane region" description="Helical" evidence="6">
    <location>
        <begin position="67"/>
        <end position="87"/>
    </location>
</feature>
<keyword evidence="5 6" id="KW-0472">Membrane</keyword>
<proteinExistence type="inferred from homology"/>
<dbReference type="Proteomes" id="UP000553756">
    <property type="component" value="Unassembled WGS sequence"/>
</dbReference>
<keyword evidence="3 6" id="KW-0812">Transmembrane</keyword>
<keyword evidence="6" id="KW-1003">Cell membrane</keyword>
<evidence type="ECO:0000256" key="7">
    <source>
        <dbReference type="SAM" id="MobiDB-lite"/>
    </source>
</evidence>
<accession>A0ABX1SVN2</accession>
<sequence>MGESQETSAQETSATHGNADHGNADHGVIVMVVVGLLSGILSGLFGIGGGTVIVPALVWIGLSQRHAAATSLCAIVITSISGVISYAHSGNVDWVAALLLACGMIAGSQIGSWLLSRLPELLLRWAYAAFLVFVIVSQLLFTPSRDTAIHMSVTVGALLVVTGVFIGILAGLLGIGGGAIAVPALSLLFGASDLIARGTSLLAMFPSSIAATTANWKRKLVHLKNGLIIGVLAAITAPLGTLLAKSLSPRMGTNLFALYLCVLLVRCLWTALKITPGVDRAIAKWRKKR</sequence>
<evidence type="ECO:0000256" key="6">
    <source>
        <dbReference type="RuleBase" id="RU363041"/>
    </source>
</evidence>
<feature type="transmembrane region" description="Helical" evidence="6">
    <location>
        <begin position="94"/>
        <end position="115"/>
    </location>
</feature>
<dbReference type="PANTHER" id="PTHR43701:SF2">
    <property type="entry name" value="MEMBRANE TRANSPORTER PROTEIN YJNA-RELATED"/>
    <property type="match status" value="1"/>
</dbReference>
<comment type="similarity">
    <text evidence="2 6">Belongs to the 4-toluene sulfonate uptake permease (TSUP) (TC 2.A.102) family.</text>
</comment>
<name>A0ABX1SVN2_9BIFI</name>
<feature type="region of interest" description="Disordered" evidence="7">
    <location>
        <begin position="1"/>
        <end position="21"/>
    </location>
</feature>
<comment type="subcellular location">
    <subcellularLocation>
        <location evidence="6">Cell membrane</location>
        <topology evidence="6">Multi-pass membrane protein</topology>
    </subcellularLocation>
    <subcellularLocation>
        <location evidence="1">Membrane</location>
        <topology evidence="1">Multi-pass membrane protein</topology>
    </subcellularLocation>
</comment>
<evidence type="ECO:0000256" key="4">
    <source>
        <dbReference type="ARBA" id="ARBA00022989"/>
    </source>
</evidence>
<feature type="transmembrane region" description="Helical" evidence="6">
    <location>
        <begin position="226"/>
        <end position="244"/>
    </location>
</feature>
<evidence type="ECO:0000256" key="2">
    <source>
        <dbReference type="ARBA" id="ARBA00009142"/>
    </source>
</evidence>
<gene>
    <name evidence="8" type="ORF">G1C94_0517</name>
</gene>
<feature type="transmembrane region" description="Helical" evidence="6">
    <location>
        <begin position="28"/>
        <end position="61"/>
    </location>
</feature>
<feature type="transmembrane region" description="Helical" evidence="6">
    <location>
        <begin position="153"/>
        <end position="182"/>
    </location>
</feature>
<comment type="caution">
    <text evidence="8">The sequence shown here is derived from an EMBL/GenBank/DDBJ whole genome shotgun (WGS) entry which is preliminary data.</text>
</comment>
<protein>
    <recommendedName>
        <fullName evidence="6">Probable membrane transporter protein</fullName>
    </recommendedName>
</protein>
<evidence type="ECO:0000313" key="8">
    <source>
        <dbReference type="EMBL" id="NMN01896.1"/>
    </source>
</evidence>
<evidence type="ECO:0000256" key="5">
    <source>
        <dbReference type="ARBA" id="ARBA00023136"/>
    </source>
</evidence>
<dbReference type="RefSeq" id="WP_172144411.1">
    <property type="nucleotide sequence ID" value="NZ_JAAIIJ010000006.1"/>
</dbReference>
<dbReference type="PANTHER" id="PTHR43701">
    <property type="entry name" value="MEMBRANE TRANSPORTER PROTEIN MJ0441-RELATED"/>
    <property type="match status" value="1"/>
</dbReference>
<dbReference type="EMBL" id="JAAIIJ010000006">
    <property type="protein sequence ID" value="NMN01896.1"/>
    <property type="molecule type" value="Genomic_DNA"/>
</dbReference>
<keyword evidence="9" id="KW-1185">Reference proteome</keyword>